<keyword evidence="1" id="KW-0732">Signal</keyword>
<keyword evidence="3" id="KW-1185">Reference proteome</keyword>
<evidence type="ECO:0000313" key="2">
    <source>
        <dbReference type="EMBL" id="KAK0667078.1"/>
    </source>
</evidence>
<organism evidence="2 3">
    <name type="scientific">Cercophora samala</name>
    <dbReference type="NCBI Taxonomy" id="330535"/>
    <lineage>
        <taxon>Eukaryota</taxon>
        <taxon>Fungi</taxon>
        <taxon>Dikarya</taxon>
        <taxon>Ascomycota</taxon>
        <taxon>Pezizomycotina</taxon>
        <taxon>Sordariomycetes</taxon>
        <taxon>Sordariomycetidae</taxon>
        <taxon>Sordariales</taxon>
        <taxon>Lasiosphaeriaceae</taxon>
        <taxon>Cercophora</taxon>
    </lineage>
</organism>
<feature type="chain" id="PRO_5041233644" evidence="1">
    <location>
        <begin position="20"/>
        <end position="217"/>
    </location>
</feature>
<protein>
    <submittedName>
        <fullName evidence="2">Uncharacterized protein</fullName>
    </submittedName>
</protein>
<sequence>MRHNSLLAIFIALISLSLAQPSPNILDWLDLSSTTSSPPSTCRTSLSGQALSFPDSMAHLDGQNSSTGYTSCHARLPFEYMTHGFAFSVFHAFVYGHLRLEKGTVLEEMGVQVVYLDEQERKTQTDARVMRTVYGQGGGGYNGTFALSMHLTPVEKDDTELGVTSCPSAFSQPVIEVDLWAKLAVEDGYLGTVTETSRRQSWVEGLMVEFDAIWSAC</sequence>
<comment type="caution">
    <text evidence="2">The sequence shown here is derived from an EMBL/GenBank/DDBJ whole genome shotgun (WGS) entry which is preliminary data.</text>
</comment>
<dbReference type="AlphaFoldDB" id="A0AA40D8M0"/>
<name>A0AA40D8M0_9PEZI</name>
<accession>A0AA40D8M0</accession>
<evidence type="ECO:0000256" key="1">
    <source>
        <dbReference type="SAM" id="SignalP"/>
    </source>
</evidence>
<evidence type="ECO:0000313" key="3">
    <source>
        <dbReference type="Proteomes" id="UP001174997"/>
    </source>
</evidence>
<dbReference type="Proteomes" id="UP001174997">
    <property type="component" value="Unassembled WGS sequence"/>
</dbReference>
<reference evidence="2" key="1">
    <citation type="submission" date="2023-06" db="EMBL/GenBank/DDBJ databases">
        <title>Genome-scale phylogeny and comparative genomics of the fungal order Sordariales.</title>
        <authorList>
            <consortium name="Lawrence Berkeley National Laboratory"/>
            <person name="Hensen N."/>
            <person name="Bonometti L."/>
            <person name="Westerberg I."/>
            <person name="Brannstrom I.O."/>
            <person name="Guillou S."/>
            <person name="Cros-Aarteil S."/>
            <person name="Calhoun S."/>
            <person name="Haridas S."/>
            <person name="Kuo A."/>
            <person name="Mondo S."/>
            <person name="Pangilinan J."/>
            <person name="Riley R."/>
            <person name="Labutti K."/>
            <person name="Andreopoulos B."/>
            <person name="Lipzen A."/>
            <person name="Chen C."/>
            <person name="Yanf M."/>
            <person name="Daum C."/>
            <person name="Ng V."/>
            <person name="Clum A."/>
            <person name="Steindorff A."/>
            <person name="Ohm R."/>
            <person name="Martin F."/>
            <person name="Silar P."/>
            <person name="Natvig D."/>
            <person name="Lalanne C."/>
            <person name="Gautier V."/>
            <person name="Ament-Velasquez S.L."/>
            <person name="Kruys A."/>
            <person name="Hutchinson M.I."/>
            <person name="Powell A.J."/>
            <person name="Barry K."/>
            <person name="Miller A.N."/>
            <person name="Grigoriev I.V."/>
            <person name="Debuchy R."/>
            <person name="Gladieux P."/>
            <person name="Thoren M.H."/>
            <person name="Johannesson H."/>
        </authorList>
    </citation>
    <scope>NUCLEOTIDE SEQUENCE</scope>
    <source>
        <strain evidence="2">CBS 307.81</strain>
    </source>
</reference>
<dbReference type="EMBL" id="JAULSY010000077">
    <property type="protein sequence ID" value="KAK0667078.1"/>
    <property type="molecule type" value="Genomic_DNA"/>
</dbReference>
<gene>
    <name evidence="2" type="ORF">QBC41DRAFT_141794</name>
</gene>
<feature type="signal peptide" evidence="1">
    <location>
        <begin position="1"/>
        <end position="19"/>
    </location>
</feature>
<proteinExistence type="predicted"/>